<sequence>MTTGTTAPALGGLLRQFRRGCAVEGTGFARRTRRTPGLRREELALLAGVSVDYLVQLEQGRAARPSAPVVAALSRALRLTDDDTALLHRAAGLAAPTGAVRREVPAAAERLVARLGPLPAAVYSADWWVLRWNAAWTALLGDPLLKRGRERNVVWYEMVEPNPRVWVDPAEDEVFRDAVVGDLRVALLEHPDDAELIDLVQALRQRSPEFVERWTSARPARYRGMRKRVDHAEVGPMTLDGDVLEVPGSDVRVVVYSAAPGSVDAERLARLDPLTTSAGGGGGVATGGAGSSARTMRA</sequence>
<keyword evidence="4" id="KW-1185">Reference proteome</keyword>
<feature type="region of interest" description="Disordered" evidence="1">
    <location>
        <begin position="274"/>
        <end position="298"/>
    </location>
</feature>
<proteinExistence type="predicted"/>
<protein>
    <submittedName>
        <fullName evidence="3">Helix-turn-helix transcriptional regulator</fullName>
    </submittedName>
</protein>
<name>A0ABV3PDT1_9ACTN</name>
<comment type="caution">
    <text evidence="3">The sequence shown here is derived from an EMBL/GenBank/DDBJ whole genome shotgun (WGS) entry which is preliminary data.</text>
</comment>
<dbReference type="Pfam" id="PF13560">
    <property type="entry name" value="HTH_31"/>
    <property type="match status" value="1"/>
</dbReference>
<dbReference type="InterPro" id="IPR041413">
    <property type="entry name" value="MLTR_LBD"/>
</dbReference>
<reference evidence="3 4" key="1">
    <citation type="submission" date="2024-07" db="EMBL/GenBank/DDBJ databases">
        <authorList>
            <person name="Thanompreechachai J."/>
            <person name="Duangmal K."/>
        </authorList>
    </citation>
    <scope>NUCLEOTIDE SEQUENCE [LARGE SCALE GENOMIC DNA]</scope>
    <source>
        <strain evidence="3 4">KCTC 19886</strain>
    </source>
</reference>
<dbReference type="Pfam" id="PF17765">
    <property type="entry name" value="MLTR_LBD"/>
    <property type="match status" value="1"/>
</dbReference>
<evidence type="ECO:0000313" key="4">
    <source>
        <dbReference type="Proteomes" id="UP001555826"/>
    </source>
</evidence>
<evidence type="ECO:0000313" key="3">
    <source>
        <dbReference type="EMBL" id="MEW9267602.1"/>
    </source>
</evidence>
<accession>A0ABV3PDT1</accession>
<evidence type="ECO:0000256" key="1">
    <source>
        <dbReference type="SAM" id="MobiDB-lite"/>
    </source>
</evidence>
<dbReference type="InterPro" id="IPR001387">
    <property type="entry name" value="Cro/C1-type_HTH"/>
</dbReference>
<dbReference type="SUPFAM" id="SSF47413">
    <property type="entry name" value="lambda repressor-like DNA-binding domains"/>
    <property type="match status" value="1"/>
</dbReference>
<dbReference type="EMBL" id="JBFNQN010000020">
    <property type="protein sequence ID" value="MEW9267602.1"/>
    <property type="molecule type" value="Genomic_DNA"/>
</dbReference>
<dbReference type="PROSITE" id="PS50943">
    <property type="entry name" value="HTH_CROC1"/>
    <property type="match status" value="1"/>
</dbReference>
<dbReference type="Gene3D" id="1.10.260.40">
    <property type="entry name" value="lambda repressor-like DNA-binding domains"/>
    <property type="match status" value="1"/>
</dbReference>
<gene>
    <name evidence="3" type="ORF">AB1207_22915</name>
</gene>
<feature type="domain" description="HTH cro/C1-type" evidence="2">
    <location>
        <begin position="37"/>
        <end position="84"/>
    </location>
</feature>
<dbReference type="Proteomes" id="UP001555826">
    <property type="component" value="Unassembled WGS sequence"/>
</dbReference>
<dbReference type="InterPro" id="IPR010982">
    <property type="entry name" value="Lambda_DNA-bd_dom_sf"/>
</dbReference>
<organism evidence="3 4">
    <name type="scientific">Kineococcus endophyticus</name>
    <dbReference type="NCBI Taxonomy" id="1181883"/>
    <lineage>
        <taxon>Bacteria</taxon>
        <taxon>Bacillati</taxon>
        <taxon>Actinomycetota</taxon>
        <taxon>Actinomycetes</taxon>
        <taxon>Kineosporiales</taxon>
        <taxon>Kineosporiaceae</taxon>
        <taxon>Kineococcus</taxon>
    </lineage>
</organism>
<feature type="compositionally biased region" description="Gly residues" evidence="1">
    <location>
        <begin position="278"/>
        <end position="290"/>
    </location>
</feature>
<dbReference type="RefSeq" id="WP_367641010.1">
    <property type="nucleotide sequence ID" value="NZ_JBFNQN010000020.1"/>
</dbReference>
<evidence type="ECO:0000259" key="2">
    <source>
        <dbReference type="PROSITE" id="PS50943"/>
    </source>
</evidence>
<dbReference type="PANTHER" id="PTHR35010">
    <property type="entry name" value="BLL4672 PROTEIN-RELATED"/>
    <property type="match status" value="1"/>
</dbReference>
<dbReference type="SMART" id="SM00530">
    <property type="entry name" value="HTH_XRE"/>
    <property type="match status" value="1"/>
</dbReference>
<dbReference type="Gene3D" id="3.30.450.180">
    <property type="match status" value="1"/>
</dbReference>
<dbReference type="CDD" id="cd00093">
    <property type="entry name" value="HTH_XRE"/>
    <property type="match status" value="1"/>
</dbReference>
<dbReference type="PANTHER" id="PTHR35010:SF2">
    <property type="entry name" value="BLL4672 PROTEIN"/>
    <property type="match status" value="1"/>
</dbReference>